<name>A0ABV5ZB13_9GAMM</name>
<dbReference type="PIRSF" id="PIRSF029755">
    <property type="entry name" value="UCP029755"/>
    <property type="match status" value="1"/>
</dbReference>
<dbReference type="RefSeq" id="WP_027311883.1">
    <property type="nucleotide sequence ID" value="NZ_JBHLZN010000002.1"/>
</dbReference>
<keyword evidence="4" id="KW-1185">Reference proteome</keyword>
<reference evidence="3 4" key="1">
    <citation type="submission" date="2024-09" db="EMBL/GenBank/DDBJ databases">
        <authorList>
            <person name="Sun Q."/>
            <person name="Mori K."/>
        </authorList>
    </citation>
    <scope>NUCLEOTIDE SEQUENCE [LARGE SCALE GENOMIC DNA]</scope>
    <source>
        <strain evidence="3 4">ATCC 51285</strain>
    </source>
</reference>
<dbReference type="InterPro" id="IPR016938">
    <property type="entry name" value="UPF0317"/>
</dbReference>
<evidence type="ECO:0000256" key="2">
    <source>
        <dbReference type="ARBA" id="ARBA00023239"/>
    </source>
</evidence>
<accession>A0ABV5ZB13</accession>
<evidence type="ECO:0000313" key="3">
    <source>
        <dbReference type="EMBL" id="MFB9886435.1"/>
    </source>
</evidence>
<organism evidence="3 4">
    <name type="scientific">Balneatrix alpica</name>
    <dbReference type="NCBI Taxonomy" id="75684"/>
    <lineage>
        <taxon>Bacteria</taxon>
        <taxon>Pseudomonadati</taxon>
        <taxon>Pseudomonadota</taxon>
        <taxon>Gammaproteobacteria</taxon>
        <taxon>Oceanospirillales</taxon>
        <taxon>Balneatrichaceae</taxon>
        <taxon>Balneatrix</taxon>
    </lineage>
</organism>
<protein>
    <submittedName>
        <fullName evidence="3">Hydro-lyase</fullName>
    </submittedName>
</protein>
<dbReference type="PANTHER" id="PTHR32022:SF10">
    <property type="entry name" value="D-GLUTAMATE CYCLASE, MITOCHONDRIAL"/>
    <property type="match status" value="1"/>
</dbReference>
<comment type="caution">
    <text evidence="3">The sequence shown here is derived from an EMBL/GenBank/DDBJ whole genome shotgun (WGS) entry which is preliminary data.</text>
</comment>
<dbReference type="SUPFAM" id="SSF160920">
    <property type="entry name" value="PSTPO5379-like"/>
    <property type="match status" value="1"/>
</dbReference>
<gene>
    <name evidence="3" type="ORF">ACFFLH_08440</name>
</gene>
<keyword evidence="2" id="KW-0456">Lyase</keyword>
<dbReference type="NCBIfam" id="NF003969">
    <property type="entry name" value="PRK05463.1"/>
    <property type="match status" value="1"/>
</dbReference>
<dbReference type="InterPro" id="IPR038021">
    <property type="entry name" value="Putative_hydro-lyase"/>
</dbReference>
<dbReference type="Gene3D" id="3.40.1640.10">
    <property type="entry name" value="PSTPO5379-like"/>
    <property type="match status" value="1"/>
</dbReference>
<evidence type="ECO:0000313" key="4">
    <source>
        <dbReference type="Proteomes" id="UP001589628"/>
    </source>
</evidence>
<evidence type="ECO:0000256" key="1">
    <source>
        <dbReference type="ARBA" id="ARBA00007896"/>
    </source>
</evidence>
<dbReference type="Proteomes" id="UP001589628">
    <property type="component" value="Unassembled WGS sequence"/>
</dbReference>
<dbReference type="InterPro" id="IPR009906">
    <property type="entry name" value="D-Glu_cyclase"/>
</dbReference>
<dbReference type="Gene3D" id="3.30.2040.10">
    <property type="entry name" value="PSTPO5379-like domain"/>
    <property type="match status" value="1"/>
</dbReference>
<proteinExistence type="inferred from homology"/>
<dbReference type="PANTHER" id="PTHR32022">
    <property type="entry name" value="D-GLUTAMATE CYCLASE, MITOCHONDRIAL"/>
    <property type="match status" value="1"/>
</dbReference>
<dbReference type="EMBL" id="JBHLZN010000002">
    <property type="protein sequence ID" value="MFB9886435.1"/>
    <property type="molecule type" value="Genomic_DNA"/>
</dbReference>
<sequence length="265" mass="29651">MWQSHPYACRQQIRQQCWRKHTAHLAAGFVQANLVVVPAAYADDFAQFCQANAQACPLLAQTEPGQWQLPHWGEDIDLRQDVPRYRVFQHGQCIEQPTSVLDIWQPDWVSFLLGCSFSFDAALAEAGVPPRHWQQGRNVPMYITHIASQTVGPFRGPLVVSMRPYRVDQVARVLEVTRQCPQVHGAPLQIGQPLSLGIKDLSQPDFGEAVELASDELPLFWACGVTPQLALQQARLPIAVTHSPGCMLITDIPQRQLQQHLARSG</sequence>
<comment type="similarity">
    <text evidence="1">Belongs to the D-glutamate cyclase family.</text>
</comment>
<dbReference type="Pfam" id="PF07286">
    <property type="entry name" value="D-Glu_cyclase"/>
    <property type="match status" value="1"/>
</dbReference>